<protein>
    <recommendedName>
        <fullName evidence="10">Arylhydroxamate N,O-acetyltransferase</fullName>
        <ecNumber evidence="9">2.3.1.118</ecNumber>
        <ecNumber evidence="3">2.3.1.5</ecNumber>
    </recommendedName>
</protein>
<dbReference type="EC" id="2.3.1.5" evidence="3"/>
<accession>G5R015</accession>
<dbReference type="EC" id="2.3.1.118" evidence="9"/>
<evidence type="ECO:0000256" key="11">
    <source>
        <dbReference type="RuleBase" id="RU003452"/>
    </source>
</evidence>
<dbReference type="InterPro" id="IPR038765">
    <property type="entry name" value="Papain-like_cys_pep_sf"/>
</dbReference>
<comment type="catalytic activity">
    <reaction evidence="7">
        <text>an N-hydroxyarylamine + acetyl-CoA = an N-acetoxyarylamine + CoA</text>
        <dbReference type="Rhea" id="RHEA:20277"/>
        <dbReference type="ChEBI" id="CHEBI:13792"/>
        <dbReference type="ChEBI" id="CHEBI:21494"/>
        <dbReference type="ChEBI" id="CHEBI:57287"/>
        <dbReference type="ChEBI" id="CHEBI:57288"/>
        <dbReference type="EC" id="2.3.1.118"/>
    </reaction>
</comment>
<comment type="subcellular location">
    <subcellularLocation>
        <location evidence="1">Cytoplasm</location>
    </subcellularLocation>
</comment>
<sequence>MTSFLHAYFTRLHCQPLGVPTVEALRTLHLAHNCAIPFENLDVLLPREIQLDETALEEKLLYARRGGYCFELNGLFERALRDIGFNVRSLLGRVILSHPASLPPRTHRLLLVDVEDEQWIADVGFGGQTLTAPLRLKAEIAQQTPHGEYRLIQEGSTWILQFRHHEHWQSMYCFDLGVQQQSDHVMGNFWSAHWPQSHFRHHLLMCRHLPDGGKLTLTNFHFTRYHQGHAVEQLNVPDVPSLYQLLQQQFGLGVNDVKHGFTEAELAAVMAAFDTHFLPRGF</sequence>
<proteinExistence type="inferred from homology"/>
<dbReference type="AlphaFoldDB" id="G5R015"/>
<keyword evidence="6" id="KW-0012">Acyltransferase</keyword>
<evidence type="ECO:0000256" key="8">
    <source>
        <dbReference type="ARBA" id="ARBA00052838"/>
    </source>
</evidence>
<dbReference type="GO" id="GO:0005737">
    <property type="term" value="C:cytoplasm"/>
    <property type="evidence" value="ECO:0007669"/>
    <property type="project" value="UniProtKB-SubCell"/>
</dbReference>
<comment type="catalytic activity">
    <reaction evidence="8">
        <text>an arylamine + acetyl-CoA = an N-acetylarylamine + CoA</text>
        <dbReference type="Rhea" id="RHEA:16613"/>
        <dbReference type="ChEBI" id="CHEBI:13790"/>
        <dbReference type="ChEBI" id="CHEBI:50471"/>
        <dbReference type="ChEBI" id="CHEBI:57287"/>
        <dbReference type="ChEBI" id="CHEBI:57288"/>
        <dbReference type="EC" id="2.3.1.5"/>
    </reaction>
</comment>
<dbReference type="Gene3D" id="3.30.1120.150">
    <property type="match status" value="1"/>
</dbReference>
<dbReference type="FunFam" id="2.40.128.150:FF:000001">
    <property type="entry name" value="N-hydroxyarylamine O-acetyltransferase NhoA"/>
    <property type="match status" value="1"/>
</dbReference>
<evidence type="ECO:0000256" key="1">
    <source>
        <dbReference type="ARBA" id="ARBA00004496"/>
    </source>
</evidence>
<keyword evidence="4" id="KW-0963">Cytoplasm</keyword>
<evidence type="ECO:0000256" key="4">
    <source>
        <dbReference type="ARBA" id="ARBA00022490"/>
    </source>
</evidence>
<evidence type="ECO:0000256" key="10">
    <source>
        <dbReference type="ARBA" id="ARBA00081588"/>
    </source>
</evidence>
<name>G5R015_SALSE</name>
<evidence type="ECO:0000256" key="3">
    <source>
        <dbReference type="ARBA" id="ARBA00012701"/>
    </source>
</evidence>
<evidence type="ECO:0000256" key="6">
    <source>
        <dbReference type="ARBA" id="ARBA00023315"/>
    </source>
</evidence>
<dbReference type="Gene3D" id="2.40.128.150">
    <property type="entry name" value="Cysteine proteinases"/>
    <property type="match status" value="1"/>
</dbReference>
<organism evidence="12 13">
    <name type="scientific">Salmonella enterica subsp. enterica serovar Senftenberg str. A4-543</name>
    <dbReference type="NCBI Taxonomy" id="913082"/>
    <lineage>
        <taxon>Bacteria</taxon>
        <taxon>Pseudomonadati</taxon>
        <taxon>Pseudomonadota</taxon>
        <taxon>Gammaproteobacteria</taxon>
        <taxon>Enterobacterales</taxon>
        <taxon>Enterobacteriaceae</taxon>
        <taxon>Salmonella</taxon>
    </lineage>
</organism>
<evidence type="ECO:0000313" key="13">
    <source>
        <dbReference type="Proteomes" id="UP000005065"/>
    </source>
</evidence>
<dbReference type="Proteomes" id="UP000005065">
    <property type="component" value="Unassembled WGS sequence"/>
</dbReference>
<evidence type="ECO:0000256" key="7">
    <source>
        <dbReference type="ARBA" id="ARBA00051644"/>
    </source>
</evidence>
<dbReference type="Pfam" id="PF00797">
    <property type="entry name" value="Acetyltransf_2"/>
    <property type="match status" value="1"/>
</dbReference>
<reference evidence="12 13" key="1">
    <citation type="journal article" date="2011" name="BMC Genomics">
        <title>Genome sequencing reveals diversification of virulence factor content and possible host adaptation in distinct subpopulations of Salmonella enterica.</title>
        <authorList>
            <person name="den Bakker H.C."/>
            <person name="Moreno Switt A.I."/>
            <person name="Govoni G."/>
            <person name="Cummings C.A."/>
            <person name="Ranieri M.L."/>
            <person name="Degoricija L."/>
            <person name="Hoelzer K."/>
            <person name="Rodriguez-Rivera L.D."/>
            <person name="Brown S."/>
            <person name="Bolchacova E."/>
            <person name="Furtado M.R."/>
            <person name="Wiedmann M."/>
        </authorList>
    </citation>
    <scope>NUCLEOTIDE SEQUENCE [LARGE SCALE GENOMIC DNA]</scope>
    <source>
        <strain evidence="12 13">A4-543</strain>
    </source>
</reference>
<evidence type="ECO:0000256" key="9">
    <source>
        <dbReference type="ARBA" id="ARBA00066551"/>
    </source>
</evidence>
<evidence type="ECO:0000256" key="2">
    <source>
        <dbReference type="ARBA" id="ARBA00006547"/>
    </source>
</evidence>
<evidence type="ECO:0000313" key="12">
    <source>
        <dbReference type="EMBL" id="EHC88924.1"/>
    </source>
</evidence>
<dbReference type="PANTHER" id="PTHR11786:SF0">
    <property type="entry name" value="ARYLAMINE N-ACETYLTRANSFERASE 4-RELATED"/>
    <property type="match status" value="1"/>
</dbReference>
<dbReference type="GO" id="GO:0046990">
    <property type="term" value="F:N-hydroxyarylamine O-acetyltransferase activity"/>
    <property type="evidence" value="ECO:0007669"/>
    <property type="project" value="UniProtKB-EC"/>
</dbReference>
<dbReference type="EMBL" id="AFCU01000816">
    <property type="protein sequence ID" value="EHC88924.1"/>
    <property type="molecule type" value="Genomic_DNA"/>
</dbReference>
<evidence type="ECO:0000256" key="5">
    <source>
        <dbReference type="ARBA" id="ARBA00022679"/>
    </source>
</evidence>
<feature type="non-terminal residue" evidence="12">
    <location>
        <position position="282"/>
    </location>
</feature>
<gene>
    <name evidence="12" type="ORF">LTSESEN_2548</name>
</gene>
<dbReference type="PANTHER" id="PTHR11786">
    <property type="entry name" value="N-HYDROXYARYLAMINE O-ACETYLTRANSFERASE"/>
    <property type="match status" value="1"/>
</dbReference>
<dbReference type="InterPro" id="IPR001447">
    <property type="entry name" value="Arylamine_N-AcTrfase"/>
</dbReference>
<keyword evidence="5 12" id="KW-0808">Transferase</keyword>
<comment type="similarity">
    <text evidence="2 11">Belongs to the arylamine N-acetyltransferase family.</text>
</comment>
<dbReference type="Gene3D" id="6.10.140.1930">
    <property type="match status" value="1"/>
</dbReference>
<dbReference type="GO" id="GO:0004060">
    <property type="term" value="F:arylamine N-acetyltransferase activity"/>
    <property type="evidence" value="ECO:0007669"/>
    <property type="project" value="UniProtKB-EC"/>
</dbReference>
<dbReference type="PRINTS" id="PR01543">
    <property type="entry name" value="ANATRNSFRASE"/>
</dbReference>
<dbReference type="NCBIfam" id="NF011621">
    <property type="entry name" value="PRK15047.1"/>
    <property type="match status" value="1"/>
</dbReference>
<dbReference type="SUPFAM" id="SSF54001">
    <property type="entry name" value="Cysteine proteinases"/>
    <property type="match status" value="1"/>
</dbReference>
<comment type="caution">
    <text evidence="12">The sequence shown here is derived from an EMBL/GenBank/DDBJ whole genome shotgun (WGS) entry which is preliminary data.</text>
</comment>